<dbReference type="AlphaFoldDB" id="A0A853H8Y2"/>
<dbReference type="Gene3D" id="1.10.630.10">
    <property type="entry name" value="Cytochrome P450"/>
    <property type="match status" value="1"/>
</dbReference>
<dbReference type="SUPFAM" id="SSF48264">
    <property type="entry name" value="Cytochrome P450"/>
    <property type="match status" value="1"/>
</dbReference>
<dbReference type="InterPro" id="IPR036396">
    <property type="entry name" value="Cyt_P450_sf"/>
</dbReference>
<comment type="similarity">
    <text evidence="1">Belongs to the cytochrome P450 family.</text>
</comment>
<proteinExistence type="inferred from homology"/>
<dbReference type="CDD" id="cd11079">
    <property type="entry name" value="Cyp_unk"/>
    <property type="match status" value="1"/>
</dbReference>
<dbReference type="GO" id="GO:0004497">
    <property type="term" value="F:monooxygenase activity"/>
    <property type="evidence" value="ECO:0007669"/>
    <property type="project" value="InterPro"/>
</dbReference>
<protein>
    <submittedName>
        <fullName evidence="2">Cytochrome P450</fullName>
    </submittedName>
</protein>
<dbReference type="GO" id="GO:0005506">
    <property type="term" value="F:iron ion binding"/>
    <property type="evidence" value="ECO:0007669"/>
    <property type="project" value="InterPro"/>
</dbReference>
<name>A0A853H8Y2_9BURK</name>
<dbReference type="RefSeq" id="WP_130040193.1">
    <property type="nucleotide sequence ID" value="NZ_JACCEV010000003.1"/>
</dbReference>
<evidence type="ECO:0000256" key="1">
    <source>
        <dbReference type="ARBA" id="ARBA00010617"/>
    </source>
</evidence>
<reference evidence="2 3" key="1">
    <citation type="submission" date="2020-07" db="EMBL/GenBank/DDBJ databases">
        <title>Taxonomic revisions and descriptions of new bacterial species based on genomic comparisons in the high-G+C-content subgroup of the family Alcaligenaceae.</title>
        <authorList>
            <person name="Szabo A."/>
            <person name="Felfoldi T."/>
        </authorList>
    </citation>
    <scope>NUCLEOTIDE SEQUENCE [LARGE SCALE GENOMIC DNA]</scope>
    <source>
        <strain evidence="2 3">DSM 25667</strain>
    </source>
</reference>
<dbReference type="InterPro" id="IPR002397">
    <property type="entry name" value="Cyt_P450_B"/>
</dbReference>
<comment type="caution">
    <text evidence="2">The sequence shown here is derived from an EMBL/GenBank/DDBJ whole genome shotgun (WGS) entry which is preliminary data.</text>
</comment>
<dbReference type="Proteomes" id="UP000554144">
    <property type="component" value="Unassembled WGS sequence"/>
</dbReference>
<dbReference type="PRINTS" id="PR00359">
    <property type="entry name" value="BP450"/>
</dbReference>
<evidence type="ECO:0000313" key="2">
    <source>
        <dbReference type="EMBL" id="NYT86504.1"/>
    </source>
</evidence>
<accession>A0A853H8Y2</accession>
<dbReference type="InterPro" id="IPR001128">
    <property type="entry name" value="Cyt_P450"/>
</dbReference>
<dbReference type="EMBL" id="JACCEV010000003">
    <property type="protein sequence ID" value="NYT86504.1"/>
    <property type="molecule type" value="Genomic_DNA"/>
</dbReference>
<dbReference type="OrthoDB" id="4168525at2"/>
<gene>
    <name evidence="2" type="ORF">H0A62_12900</name>
</gene>
<dbReference type="PANTHER" id="PTHR46696">
    <property type="entry name" value="P450, PUTATIVE (EUROFUNG)-RELATED"/>
    <property type="match status" value="1"/>
</dbReference>
<evidence type="ECO:0000313" key="3">
    <source>
        <dbReference type="Proteomes" id="UP000554144"/>
    </source>
</evidence>
<dbReference type="GO" id="GO:0016705">
    <property type="term" value="F:oxidoreductase activity, acting on paired donors, with incorporation or reduction of molecular oxygen"/>
    <property type="evidence" value="ECO:0007669"/>
    <property type="project" value="InterPro"/>
</dbReference>
<keyword evidence="3" id="KW-1185">Reference proteome</keyword>
<dbReference type="PANTHER" id="PTHR46696:SF6">
    <property type="entry name" value="P450, PUTATIVE (EUROFUNG)-RELATED"/>
    <property type="match status" value="1"/>
</dbReference>
<sequence length="385" mass="42892">MSQVCPHAYDWDPRDEQTLQDQIAAYDTMRKQCPVAHSEYLHWSVFRHAEAVRILNDHETFSSQVSSHVSVPNGMDPPEHTSFRQLIEPYFGPEAMADFKPACEAIAQNLVGNLGLGPIDIMAQVAHPYALEVQCAFMGWPTTLHQPLRNWIRKNHEATLSKDRAAISRVAQEFDGYMLTLINERRRAGAQAPDDTTTRLTHEQVNGRPLSDPELISILRNWTVGELSTIAASVGILAHYLAARPALQDQLRAKPELLPPAIDEILRIHAPLIANRRIATRPVALGGRHLEAGDRISILWASANRDETVFGDPDEFHPDRDSSLNLLYGAGIHVCPGAPLARMELKLIMESLLACTQRFELASGQVPVRARYPGSGYTSLILQVF</sequence>
<dbReference type="Pfam" id="PF00067">
    <property type="entry name" value="p450"/>
    <property type="match status" value="1"/>
</dbReference>
<organism evidence="2 3">
    <name type="scientific">Pollutimonas harenae</name>
    <dbReference type="NCBI Taxonomy" id="657015"/>
    <lineage>
        <taxon>Bacteria</taxon>
        <taxon>Pseudomonadati</taxon>
        <taxon>Pseudomonadota</taxon>
        <taxon>Betaproteobacteria</taxon>
        <taxon>Burkholderiales</taxon>
        <taxon>Alcaligenaceae</taxon>
        <taxon>Pollutimonas</taxon>
    </lineage>
</organism>
<dbReference type="GO" id="GO:0020037">
    <property type="term" value="F:heme binding"/>
    <property type="evidence" value="ECO:0007669"/>
    <property type="project" value="InterPro"/>
</dbReference>